<dbReference type="EMBL" id="JAUFQS010000003">
    <property type="protein sequence ID" value="MDN3686697.1"/>
    <property type="molecule type" value="Genomic_DNA"/>
</dbReference>
<dbReference type="InterPro" id="IPR025419">
    <property type="entry name" value="DUF4142"/>
</dbReference>
<keyword evidence="1" id="KW-0732">Signal</keyword>
<evidence type="ECO:0000256" key="1">
    <source>
        <dbReference type="SAM" id="SignalP"/>
    </source>
</evidence>
<sequence length="205" mass="22780">MKNPLNFKSVFVHSLWMAGLIVVVSACSDNKTSDLNEVTNQEDVNTMAASDNTIVVIENDNDSTFLRKAAEMQLEMINLGKLAQEKGNSAEVKELGRVMESENTKYQTEINALAQSKSVSMPSSATDDSMEAYNDLNEETGNDFSKSYSDRMVDQHEDAIDLFENAANDSEDPEIKAWASEKLPTLRTHLKLAEDSKEKSDNQNS</sequence>
<dbReference type="Gene3D" id="1.20.1260.10">
    <property type="match status" value="1"/>
</dbReference>
<dbReference type="PANTHER" id="PTHR38593:SF1">
    <property type="entry name" value="BLR2558 PROTEIN"/>
    <property type="match status" value="1"/>
</dbReference>
<evidence type="ECO:0000313" key="4">
    <source>
        <dbReference type="Proteomes" id="UP001236663"/>
    </source>
</evidence>
<dbReference type="Proteomes" id="UP001236663">
    <property type="component" value="Unassembled WGS sequence"/>
</dbReference>
<accession>A0ABT8C3R8</accession>
<gene>
    <name evidence="3" type="ORF">QWZ15_02540</name>
</gene>
<feature type="domain" description="DUF4142" evidence="2">
    <location>
        <begin position="61"/>
        <end position="194"/>
    </location>
</feature>
<dbReference type="RefSeq" id="WP_163384844.1">
    <property type="nucleotide sequence ID" value="NZ_JAUFQS010000003.1"/>
</dbReference>
<feature type="chain" id="PRO_5046665830" evidence="1">
    <location>
        <begin position="29"/>
        <end position="205"/>
    </location>
</feature>
<evidence type="ECO:0000259" key="2">
    <source>
        <dbReference type="Pfam" id="PF13628"/>
    </source>
</evidence>
<dbReference type="PROSITE" id="PS51257">
    <property type="entry name" value="PROKAR_LIPOPROTEIN"/>
    <property type="match status" value="1"/>
</dbReference>
<keyword evidence="4" id="KW-1185">Reference proteome</keyword>
<feature type="signal peptide" evidence="1">
    <location>
        <begin position="1"/>
        <end position="28"/>
    </location>
</feature>
<dbReference type="Pfam" id="PF13628">
    <property type="entry name" value="DUF4142"/>
    <property type="match status" value="1"/>
</dbReference>
<dbReference type="PANTHER" id="PTHR38593">
    <property type="entry name" value="BLR2558 PROTEIN"/>
    <property type="match status" value="1"/>
</dbReference>
<comment type="caution">
    <text evidence="3">The sequence shown here is derived from an EMBL/GenBank/DDBJ whole genome shotgun (WGS) entry which is preliminary data.</text>
</comment>
<evidence type="ECO:0000313" key="3">
    <source>
        <dbReference type="EMBL" id="MDN3686697.1"/>
    </source>
</evidence>
<protein>
    <submittedName>
        <fullName evidence="3">DUF4142 domain-containing protein</fullName>
    </submittedName>
</protein>
<organism evidence="3 4">
    <name type="scientific">Cyclobacterium jeungdonense</name>
    <dbReference type="NCBI Taxonomy" id="708087"/>
    <lineage>
        <taxon>Bacteria</taxon>
        <taxon>Pseudomonadati</taxon>
        <taxon>Bacteroidota</taxon>
        <taxon>Cytophagia</taxon>
        <taxon>Cytophagales</taxon>
        <taxon>Cyclobacteriaceae</taxon>
        <taxon>Cyclobacterium</taxon>
    </lineage>
</organism>
<proteinExistence type="predicted"/>
<name>A0ABT8C3R8_9BACT</name>
<reference evidence="4" key="1">
    <citation type="journal article" date="2019" name="Int. J. Syst. Evol. Microbiol.">
        <title>The Global Catalogue of Microorganisms (GCM) 10K type strain sequencing project: providing services to taxonomists for standard genome sequencing and annotation.</title>
        <authorList>
            <consortium name="The Broad Institute Genomics Platform"/>
            <consortium name="The Broad Institute Genome Sequencing Center for Infectious Disease"/>
            <person name="Wu L."/>
            <person name="Ma J."/>
        </authorList>
    </citation>
    <scope>NUCLEOTIDE SEQUENCE [LARGE SCALE GENOMIC DNA]</scope>
    <source>
        <strain evidence="4">CECT 7706</strain>
    </source>
</reference>
<dbReference type="InterPro" id="IPR012347">
    <property type="entry name" value="Ferritin-like"/>
</dbReference>